<dbReference type="GeneID" id="80915824"/>
<proteinExistence type="predicted"/>
<comment type="caution">
    <text evidence="2">The sequence shown here is derived from an EMBL/GenBank/DDBJ whole genome shotgun (WGS) entry which is preliminary data.</text>
</comment>
<dbReference type="AlphaFoldDB" id="A0A9W9C600"/>
<evidence type="ECO:0000313" key="3">
    <source>
        <dbReference type="Proteomes" id="UP001140513"/>
    </source>
</evidence>
<dbReference type="EMBL" id="JAPEUX010000010">
    <property type="protein sequence ID" value="KAJ4344550.1"/>
    <property type="molecule type" value="Genomic_DNA"/>
</dbReference>
<sequence>MVEFNQYDFQAEVANFPFEYTPATRDDERKIQEAIEADKREDQLLAEDRDPNGELQQMYESRRDANDLNDYILKMYKQGAAKGVAVVEKRGQEVFEKMNEHYQRAHSKWTEVVHKFNEFSEIHSDCEDIMTERNEALEKNSQLEAQIKQLNKQLGDHEMIISERNKALKKKNKLKTQCKQLRKQVKDHGRIVSERDETLEKNSQLEAQCKQLRKQLEDHGRIVSERDEVLERNNQVSSDMDKTAFSIPQPAEQLRLMTTEEEEVIKDRDQWKADCMKVLSKAQATEKNLREANKALEDDLASKVALIRDMANLLGPDHESPCG</sequence>
<evidence type="ECO:0000313" key="2">
    <source>
        <dbReference type="EMBL" id="KAJ4344550.1"/>
    </source>
</evidence>
<dbReference type="Proteomes" id="UP001140513">
    <property type="component" value="Unassembled WGS sequence"/>
</dbReference>
<accession>A0A9W9C600</accession>
<reference evidence="2" key="1">
    <citation type="submission" date="2022-10" db="EMBL/GenBank/DDBJ databases">
        <title>Tapping the CABI collections for fungal endophytes: first genome assemblies for Collariella, Neodidymelliopsis, Ascochyta clinopodiicola, Didymella pomorum, Didymosphaeria variabile, Neocosmospora piperis and Neocucurbitaria cava.</title>
        <authorList>
            <person name="Hill R."/>
        </authorList>
    </citation>
    <scope>NUCLEOTIDE SEQUENCE</scope>
    <source>
        <strain evidence="2">IMI 356815</strain>
    </source>
</reference>
<feature type="coiled-coil region" evidence="1">
    <location>
        <begin position="126"/>
        <end position="222"/>
    </location>
</feature>
<gene>
    <name evidence="2" type="ORF">N0V89_012294</name>
</gene>
<keyword evidence="1" id="KW-0175">Coiled coil</keyword>
<dbReference type="RefSeq" id="XP_056065002.1">
    <property type="nucleotide sequence ID" value="XM_056221015.1"/>
</dbReference>
<keyword evidence="3" id="KW-1185">Reference proteome</keyword>
<protein>
    <submittedName>
        <fullName evidence="2">Uncharacterized protein</fullName>
    </submittedName>
</protein>
<name>A0A9W9C600_9PLEO</name>
<evidence type="ECO:0000256" key="1">
    <source>
        <dbReference type="SAM" id="Coils"/>
    </source>
</evidence>
<organism evidence="2 3">
    <name type="scientific">Didymosphaeria variabile</name>
    <dbReference type="NCBI Taxonomy" id="1932322"/>
    <lineage>
        <taxon>Eukaryota</taxon>
        <taxon>Fungi</taxon>
        <taxon>Dikarya</taxon>
        <taxon>Ascomycota</taxon>
        <taxon>Pezizomycotina</taxon>
        <taxon>Dothideomycetes</taxon>
        <taxon>Pleosporomycetidae</taxon>
        <taxon>Pleosporales</taxon>
        <taxon>Massarineae</taxon>
        <taxon>Didymosphaeriaceae</taxon>
        <taxon>Didymosphaeria</taxon>
    </lineage>
</organism>